<feature type="binding site" evidence="9">
    <location>
        <position position="345"/>
    </location>
    <ligand>
        <name>K(+)</name>
        <dbReference type="ChEBI" id="CHEBI:29103"/>
    </ligand>
</feature>
<comment type="function">
    <text evidence="9">Catalyzes the phosphorylation of ribose at O-5 in a reaction requiring ATP and magnesium. The resulting D-ribose-5-phosphate can then be used either for sythesis of nucleotides, histidine, and tryptophan, or as a component of the pentose phosphate pathway.</text>
</comment>
<evidence type="ECO:0000313" key="12">
    <source>
        <dbReference type="Proteomes" id="UP000053411"/>
    </source>
</evidence>
<dbReference type="PANTHER" id="PTHR10584">
    <property type="entry name" value="SUGAR KINASE"/>
    <property type="match status" value="1"/>
</dbReference>
<keyword evidence="9" id="KW-0539">Nucleus</keyword>
<evidence type="ECO:0000256" key="2">
    <source>
        <dbReference type="ARBA" id="ARBA00022723"/>
    </source>
</evidence>
<comment type="subcellular location">
    <subcellularLocation>
        <location evidence="9">Cytoplasm</location>
    </subcellularLocation>
    <subcellularLocation>
        <location evidence="9">Nucleus</location>
    </subcellularLocation>
</comment>
<dbReference type="UniPathway" id="UPA00916">
    <property type="reaction ID" value="UER00889"/>
</dbReference>
<accession>A0A0D2K108</accession>
<keyword evidence="7 9" id="KW-0630">Potassium</keyword>
<feature type="binding site" evidence="9">
    <location>
        <begin position="261"/>
        <end position="266"/>
    </location>
    <ligand>
        <name>ATP</name>
        <dbReference type="ChEBI" id="CHEBI:30616"/>
    </ligand>
</feature>
<dbReference type="RefSeq" id="XP_016633600.1">
    <property type="nucleotide sequence ID" value="XM_016775557.1"/>
</dbReference>
<dbReference type="GeneID" id="27710799"/>
<feature type="active site" description="Proton acceptor" evidence="9">
    <location>
        <position position="299"/>
    </location>
</feature>
<comment type="catalytic activity">
    <reaction evidence="9">
        <text>D-ribose + ATP = D-ribose 5-phosphate + ADP + H(+)</text>
        <dbReference type="Rhea" id="RHEA:13697"/>
        <dbReference type="ChEBI" id="CHEBI:15378"/>
        <dbReference type="ChEBI" id="CHEBI:30616"/>
        <dbReference type="ChEBI" id="CHEBI:47013"/>
        <dbReference type="ChEBI" id="CHEBI:78346"/>
        <dbReference type="ChEBI" id="CHEBI:456216"/>
        <dbReference type="EC" id="2.7.1.15"/>
    </reaction>
</comment>
<dbReference type="SUPFAM" id="SSF53613">
    <property type="entry name" value="Ribokinase-like"/>
    <property type="match status" value="1"/>
</dbReference>
<dbReference type="OrthoDB" id="415590at2759"/>
<sequence length="357" mass="37571">MSHRPVIRVIGSLNIDFVTRTPRVPGPGETLSATSMTVHPGGKGSNQAVACGKAAFTSPSSQDVVVEMIGAVGADDPYYASLLKPTLEKSGVSTAGVEEMEGVQTGTATIIVDEGANGENRILVVPGANARVDDLDKVLAQATNNNNNGVPDVVVMQGEIPRSTVLGLLKAFNSTTGSYKTCVIFNPAPMFPAGVPLAALKGLAVLVVNETECRQLFASVEELKTIPVSPHADDEPMRESELDRLTSYLHDRAGILIVVVTLGSQGVYYSFATPDGFLERALVPAVKVERVVDTTGAGDAFVGYFATAVARHLAQVKDKGKDLGDLNIREAVTRANEAAAKCVQRSGAMESIPFGYE</sequence>
<feature type="binding site" evidence="9">
    <location>
        <begin position="14"/>
        <end position="16"/>
    </location>
    <ligand>
        <name>substrate</name>
    </ligand>
</feature>
<feature type="binding site" evidence="9">
    <location>
        <position position="295"/>
    </location>
    <ligand>
        <name>K(+)</name>
        <dbReference type="ChEBI" id="CHEBI:29103"/>
    </ligand>
</feature>
<evidence type="ECO:0000256" key="1">
    <source>
        <dbReference type="ARBA" id="ARBA00022679"/>
    </source>
</evidence>
<comment type="pathway">
    <text evidence="9">Carbohydrate metabolism; D-ribose degradation; D-ribose 5-phosphate from beta-D-ribopyranose: step 2/2.</text>
</comment>
<feature type="binding site" evidence="9">
    <location>
        <position position="347"/>
    </location>
    <ligand>
        <name>K(+)</name>
        <dbReference type="ChEBI" id="CHEBI:29103"/>
    </ligand>
</feature>
<keyword evidence="6 9" id="KW-0460">Magnesium</keyword>
<evidence type="ECO:0000256" key="5">
    <source>
        <dbReference type="ARBA" id="ARBA00022840"/>
    </source>
</evidence>
<comment type="caution">
    <text evidence="9">Lacks conserved residue(s) required for the propagation of feature annotation.</text>
</comment>
<feature type="binding site" evidence="9">
    <location>
        <position position="159"/>
    </location>
    <ligand>
        <name>substrate</name>
    </ligand>
</feature>
<dbReference type="CDD" id="cd01174">
    <property type="entry name" value="ribokinase"/>
    <property type="match status" value="1"/>
</dbReference>
<keyword evidence="8 9" id="KW-0119">Carbohydrate metabolism</keyword>
<keyword evidence="9" id="KW-0963">Cytoplasm</keyword>
<dbReference type="EMBL" id="KN848069">
    <property type="protein sequence ID" value="KIX99477.1"/>
    <property type="molecule type" value="Genomic_DNA"/>
</dbReference>
<name>A0A0D2K108_9EURO</name>
<reference evidence="11 12" key="1">
    <citation type="submission" date="2015-01" db="EMBL/GenBank/DDBJ databases">
        <title>The Genome Sequence of Fonsecaea multimorphosa CBS 102226.</title>
        <authorList>
            <consortium name="The Broad Institute Genomics Platform"/>
            <person name="Cuomo C."/>
            <person name="de Hoog S."/>
            <person name="Gorbushina A."/>
            <person name="Stielow B."/>
            <person name="Teixiera M."/>
            <person name="Abouelleil A."/>
            <person name="Chapman S.B."/>
            <person name="Priest M."/>
            <person name="Young S.K."/>
            <person name="Wortman J."/>
            <person name="Nusbaum C."/>
            <person name="Birren B."/>
        </authorList>
    </citation>
    <scope>NUCLEOTIDE SEQUENCE [LARGE SCALE GENOMIC DNA]</scope>
    <source>
        <strain evidence="11 12">CBS 102226</strain>
    </source>
</reference>
<dbReference type="GO" id="GO:0005634">
    <property type="term" value="C:nucleus"/>
    <property type="evidence" value="ECO:0007669"/>
    <property type="project" value="UniProtKB-SubCell"/>
</dbReference>
<evidence type="ECO:0000256" key="6">
    <source>
        <dbReference type="ARBA" id="ARBA00022842"/>
    </source>
</evidence>
<dbReference type="AlphaFoldDB" id="A0A0D2K108"/>
<dbReference type="Gene3D" id="3.40.1190.20">
    <property type="match status" value="1"/>
</dbReference>
<dbReference type="GO" id="GO:0004747">
    <property type="term" value="F:ribokinase activity"/>
    <property type="evidence" value="ECO:0007669"/>
    <property type="project" value="UniProtKB-UniRule"/>
</dbReference>
<dbReference type="InterPro" id="IPR011877">
    <property type="entry name" value="Ribokinase"/>
</dbReference>
<organism evidence="11 12">
    <name type="scientific">Fonsecaea multimorphosa CBS 102226</name>
    <dbReference type="NCBI Taxonomy" id="1442371"/>
    <lineage>
        <taxon>Eukaryota</taxon>
        <taxon>Fungi</taxon>
        <taxon>Dikarya</taxon>
        <taxon>Ascomycota</taxon>
        <taxon>Pezizomycotina</taxon>
        <taxon>Eurotiomycetes</taxon>
        <taxon>Chaetothyriomycetidae</taxon>
        <taxon>Chaetothyriales</taxon>
        <taxon>Herpotrichiellaceae</taxon>
        <taxon>Fonsecaea</taxon>
    </lineage>
</organism>
<dbReference type="InterPro" id="IPR011611">
    <property type="entry name" value="PfkB_dom"/>
</dbReference>
<dbReference type="GO" id="GO:0019303">
    <property type="term" value="P:D-ribose catabolic process"/>
    <property type="evidence" value="ECO:0007669"/>
    <property type="project" value="UniProtKB-UniRule"/>
</dbReference>
<feature type="binding site" evidence="9">
    <location>
        <position position="351"/>
    </location>
    <ligand>
        <name>K(+)</name>
        <dbReference type="ChEBI" id="CHEBI:29103"/>
    </ligand>
</feature>
<dbReference type="GO" id="GO:0005524">
    <property type="term" value="F:ATP binding"/>
    <property type="evidence" value="ECO:0007669"/>
    <property type="project" value="UniProtKB-UniRule"/>
</dbReference>
<feature type="binding site" evidence="9">
    <location>
        <begin position="42"/>
        <end position="46"/>
    </location>
    <ligand>
        <name>substrate</name>
    </ligand>
</feature>
<keyword evidence="1 9" id="KW-0808">Transferase</keyword>
<dbReference type="STRING" id="1442371.A0A0D2K108"/>
<dbReference type="InterPro" id="IPR029056">
    <property type="entry name" value="Ribokinase-like"/>
</dbReference>
<evidence type="ECO:0000256" key="3">
    <source>
        <dbReference type="ARBA" id="ARBA00022741"/>
    </source>
</evidence>
<feature type="binding site" evidence="9">
    <location>
        <position position="342"/>
    </location>
    <ligand>
        <name>K(+)</name>
        <dbReference type="ChEBI" id="CHEBI:29103"/>
    </ligand>
</feature>
<comment type="similarity">
    <text evidence="9">Belongs to the carbohydrate kinase PfkB family. Ribokinase subfamily.</text>
</comment>
<feature type="binding site" evidence="9">
    <location>
        <position position="336"/>
    </location>
    <ligand>
        <name>ATP</name>
        <dbReference type="ChEBI" id="CHEBI:30616"/>
    </ligand>
</feature>
<keyword evidence="3 9" id="KW-0547">Nucleotide-binding</keyword>
<dbReference type="Proteomes" id="UP000053411">
    <property type="component" value="Unassembled WGS sequence"/>
</dbReference>
<evidence type="ECO:0000259" key="10">
    <source>
        <dbReference type="Pfam" id="PF00294"/>
    </source>
</evidence>
<dbReference type="EC" id="2.7.1.15" evidence="9"/>
<feature type="domain" description="Carbohydrate kinase PfkB" evidence="10">
    <location>
        <begin position="9"/>
        <end position="353"/>
    </location>
</feature>
<dbReference type="Pfam" id="PF00294">
    <property type="entry name" value="PfkB"/>
    <property type="match status" value="1"/>
</dbReference>
<keyword evidence="12" id="KW-1185">Reference proteome</keyword>
<evidence type="ECO:0000313" key="11">
    <source>
        <dbReference type="EMBL" id="KIX99477.1"/>
    </source>
</evidence>
<comment type="cofactor">
    <cofactor evidence="9">
        <name>Mg(2+)</name>
        <dbReference type="ChEBI" id="CHEBI:18420"/>
    </cofactor>
    <text evidence="9">Requires a divalent cation, most likely magnesium in vivo, as an electrophilic catalyst to aid phosphoryl group transfer. It is the chelate of the metal and the nucleotide that is the actual substrate.</text>
</comment>
<protein>
    <recommendedName>
        <fullName evidence="9">Ribokinase</fullName>
        <shortName evidence="9">RK</shortName>
        <ecNumber evidence="9">2.7.1.15</ecNumber>
    </recommendedName>
</protein>
<comment type="subunit">
    <text evidence="9">Homodimer.</text>
</comment>
<keyword evidence="5 9" id="KW-0067">ATP-binding</keyword>
<dbReference type="GO" id="GO:0046872">
    <property type="term" value="F:metal ion binding"/>
    <property type="evidence" value="ECO:0007669"/>
    <property type="project" value="UniProtKB-KW"/>
</dbReference>
<dbReference type="HAMAP" id="MF_01987">
    <property type="entry name" value="Ribokinase"/>
    <property type="match status" value="1"/>
</dbReference>
<dbReference type="PANTHER" id="PTHR10584:SF166">
    <property type="entry name" value="RIBOKINASE"/>
    <property type="match status" value="1"/>
</dbReference>
<feature type="binding site" evidence="9">
    <location>
        <position position="293"/>
    </location>
    <ligand>
        <name>K(+)</name>
        <dbReference type="ChEBI" id="CHEBI:29103"/>
    </ligand>
</feature>
<keyword evidence="4 9" id="KW-0418">Kinase</keyword>
<feature type="binding site" evidence="9">
    <location>
        <position position="299"/>
    </location>
    <ligand>
        <name>substrate</name>
    </ligand>
</feature>
<evidence type="ECO:0000256" key="7">
    <source>
        <dbReference type="ARBA" id="ARBA00022958"/>
    </source>
</evidence>
<comment type="activity regulation">
    <text evidence="9">Activated by a monovalent cation that binds near, but not in, the active site. The most likely occupant of the site in vivo is potassium. Ion binding induces a conformational change that may alter substrate affinity.</text>
</comment>
<evidence type="ECO:0000256" key="4">
    <source>
        <dbReference type="ARBA" id="ARBA00022777"/>
    </source>
</evidence>
<dbReference type="VEuPathDB" id="FungiDB:Z520_05053"/>
<gene>
    <name evidence="11" type="ORF">Z520_05053</name>
</gene>
<dbReference type="PRINTS" id="PR00990">
    <property type="entry name" value="RIBOKINASE"/>
</dbReference>
<feature type="binding site" evidence="9">
    <location>
        <begin position="298"/>
        <end position="299"/>
    </location>
    <ligand>
        <name>ATP</name>
        <dbReference type="ChEBI" id="CHEBI:30616"/>
    </ligand>
</feature>
<evidence type="ECO:0000256" key="8">
    <source>
        <dbReference type="ARBA" id="ARBA00023277"/>
    </source>
</evidence>
<dbReference type="GO" id="GO:0005737">
    <property type="term" value="C:cytoplasm"/>
    <property type="evidence" value="ECO:0007669"/>
    <property type="project" value="UniProtKB-SubCell"/>
</dbReference>
<dbReference type="InterPro" id="IPR002139">
    <property type="entry name" value="Ribo/fructo_kinase"/>
</dbReference>
<proteinExistence type="inferred from homology"/>
<evidence type="ECO:0000256" key="9">
    <source>
        <dbReference type="HAMAP-Rule" id="MF_03215"/>
    </source>
</evidence>
<keyword evidence="2 9" id="KW-0479">Metal-binding</keyword>
<feature type="binding site" evidence="9">
    <location>
        <position position="209"/>
    </location>
    <ligand>
        <name>ATP</name>
        <dbReference type="ChEBI" id="CHEBI:30616"/>
    </ligand>
</feature>